<protein>
    <submittedName>
        <fullName evidence="1">Uncharacterized protein</fullName>
    </submittedName>
</protein>
<sequence length="197" mass="22916">MTTMIKATKIGNTIVCFIKEKMYQKTFESDEEIISVYELMMNTNENSKEEVSTLIELMTPIKTEKEQELEIEFEEKKLEAEKNAQLITWMETLSSSEVNNSNFEVKNSELFMKNIPMPIPEFLGRKFANPNLSDEEQFSLTNFWRLLALNPNTKCREDLYGFLAKNKMTITPSGCFIAYRNVDVKKEGNKKLTEFIS</sequence>
<proteinExistence type="predicted"/>
<name>X0TQT2_9ZZZZ</name>
<gene>
    <name evidence="1" type="ORF">S01H1_01219</name>
</gene>
<comment type="caution">
    <text evidence="1">The sequence shown here is derived from an EMBL/GenBank/DDBJ whole genome shotgun (WGS) entry which is preliminary data.</text>
</comment>
<organism evidence="1">
    <name type="scientific">marine sediment metagenome</name>
    <dbReference type="NCBI Taxonomy" id="412755"/>
    <lineage>
        <taxon>unclassified sequences</taxon>
        <taxon>metagenomes</taxon>
        <taxon>ecological metagenomes</taxon>
    </lineage>
</organism>
<accession>X0TQT2</accession>
<reference evidence="1" key="1">
    <citation type="journal article" date="2014" name="Front. Microbiol.">
        <title>High frequency of phylogenetically diverse reductive dehalogenase-homologous genes in deep subseafloor sedimentary metagenomes.</title>
        <authorList>
            <person name="Kawai M."/>
            <person name="Futagami T."/>
            <person name="Toyoda A."/>
            <person name="Takaki Y."/>
            <person name="Nishi S."/>
            <person name="Hori S."/>
            <person name="Arai W."/>
            <person name="Tsubouchi T."/>
            <person name="Morono Y."/>
            <person name="Uchiyama I."/>
            <person name="Ito T."/>
            <person name="Fujiyama A."/>
            <person name="Inagaki F."/>
            <person name="Takami H."/>
        </authorList>
    </citation>
    <scope>NUCLEOTIDE SEQUENCE</scope>
    <source>
        <strain evidence="1">Expedition CK06-06</strain>
    </source>
</reference>
<feature type="non-terminal residue" evidence="1">
    <location>
        <position position="197"/>
    </location>
</feature>
<evidence type="ECO:0000313" key="1">
    <source>
        <dbReference type="EMBL" id="GAF78460.1"/>
    </source>
</evidence>
<dbReference type="AlphaFoldDB" id="X0TQT2"/>
<dbReference type="EMBL" id="BARS01000513">
    <property type="protein sequence ID" value="GAF78460.1"/>
    <property type="molecule type" value="Genomic_DNA"/>
</dbReference>